<feature type="domain" description="ABC transmembrane type-1" evidence="12">
    <location>
        <begin position="127"/>
        <end position="394"/>
    </location>
</feature>
<evidence type="ECO:0000259" key="11">
    <source>
        <dbReference type="PROSITE" id="PS50893"/>
    </source>
</evidence>
<dbReference type="Pfam" id="PF00005">
    <property type="entry name" value="ABC_tran"/>
    <property type="match status" value="1"/>
</dbReference>
<keyword evidence="6" id="KW-0547">Nucleotide-binding</keyword>
<evidence type="ECO:0000256" key="2">
    <source>
        <dbReference type="ARBA" id="ARBA00009726"/>
    </source>
</evidence>
<feature type="transmembrane region" description="Helical" evidence="10">
    <location>
        <begin position="121"/>
        <end position="143"/>
    </location>
</feature>
<sequence>QALLGETGLLKHQAIILASHSTALAEVANQVLLLGTPDSAEESKVLFQGKWKDLLEQKPLLELIGQADVEVSDTPDVEEREKISKAMELSLGSVQPSMMKEEDHSASITWRCVKMYLQSSGGWTVVLIFFLSSALERLVMVGLDWWLARWTEEASPDELDLYLGVYLAFLGAVSVLACITRLLMPFTTIWAGAALFKKLALRVVRAPIRWWDTTPLGRVLNRFSFDTDNVDTTLITKMYPAIVSLSWCVGALAVMTGTFWPWSLLFIPLPVVLYFWLFQFSRKSIRQFQQLDSVSRSPIQSVYTEVLNGIVSCRAFACESRYQQRLSQLVDANSAAVLTFNTANRWLGVRVELLGAFISALVGLGFFALREQVPAGLVGMCFIWTTNLAVSLGFNCIFSSQAEACFTSVERITEYALEVPCEGEHQDLDTWRSPVAAEVFASSSQPLLMFQKVSLRYQPDLPLALNSVSFTLNRKERLAVVGRTGSGKSTLAVALFRLCPIEGGQVRLLGQDLAQLPLDVARRSMGIITQDPVIFSGTVQYNLDPFGEFDDQTCMEALQHAQLALTLKSPIEQAGSNLSVGERQLLCLARALLRKPRLLVCDEATSSVDAKTDQSVQLCLRRAVQTFEASLLTIAHRLITVADYDKVMVLQSGQLAELGAPGELLRTPDSAFSQLVQSMGSFEAAAIRQAVSASTRTTL</sequence>
<feature type="transmembrane region" description="Helical" evidence="10">
    <location>
        <begin position="234"/>
        <end position="253"/>
    </location>
</feature>
<protein>
    <submittedName>
        <fullName evidence="13">Uncharacterized protein</fullName>
    </submittedName>
</protein>
<dbReference type="Gene3D" id="3.40.50.300">
    <property type="entry name" value="P-loop containing nucleotide triphosphate hydrolases"/>
    <property type="match status" value="1"/>
</dbReference>
<dbReference type="FunFam" id="3.40.50.300:FF:000630">
    <property type="entry name" value="ATP-binding cassette (ABC) transporter, putative"/>
    <property type="match status" value="1"/>
</dbReference>
<dbReference type="InterPro" id="IPR003439">
    <property type="entry name" value="ABC_transporter-like_ATP-bd"/>
</dbReference>
<dbReference type="GO" id="GO:0005524">
    <property type="term" value="F:ATP binding"/>
    <property type="evidence" value="ECO:0007669"/>
    <property type="project" value="UniProtKB-KW"/>
</dbReference>
<comment type="caution">
    <text evidence="13">The sequence shown here is derived from an EMBL/GenBank/DDBJ whole genome shotgun (WGS) entry which is preliminary data.</text>
</comment>
<dbReference type="InterPro" id="IPR050173">
    <property type="entry name" value="ABC_transporter_C-like"/>
</dbReference>
<dbReference type="PROSITE" id="PS50893">
    <property type="entry name" value="ABC_TRANSPORTER_2"/>
    <property type="match status" value="1"/>
</dbReference>
<accession>A0AA36IA89</accession>
<keyword evidence="14" id="KW-1185">Reference proteome</keyword>
<dbReference type="InterPro" id="IPR044726">
    <property type="entry name" value="ABCC_6TM_D2"/>
</dbReference>
<dbReference type="PANTHER" id="PTHR24223:SF456">
    <property type="entry name" value="MULTIDRUG RESISTANCE-ASSOCIATED PROTEIN LETHAL(2)03659"/>
    <property type="match status" value="1"/>
</dbReference>
<keyword evidence="7" id="KW-0067">ATP-binding</keyword>
<evidence type="ECO:0000256" key="4">
    <source>
        <dbReference type="ARBA" id="ARBA00022692"/>
    </source>
</evidence>
<feature type="transmembrane region" description="Helical" evidence="10">
    <location>
        <begin position="351"/>
        <end position="369"/>
    </location>
</feature>
<comment type="subcellular location">
    <subcellularLocation>
        <location evidence="1">Membrane</location>
        <topology evidence="1">Multi-pass membrane protein</topology>
    </subcellularLocation>
</comment>
<dbReference type="PROSITE" id="PS00211">
    <property type="entry name" value="ABC_TRANSPORTER_1"/>
    <property type="match status" value="1"/>
</dbReference>
<evidence type="ECO:0000313" key="14">
    <source>
        <dbReference type="Proteomes" id="UP001178507"/>
    </source>
</evidence>
<dbReference type="InterPro" id="IPR003593">
    <property type="entry name" value="AAA+_ATPase"/>
</dbReference>
<dbReference type="PROSITE" id="PS50929">
    <property type="entry name" value="ABC_TM1F"/>
    <property type="match status" value="1"/>
</dbReference>
<dbReference type="InterPro" id="IPR027417">
    <property type="entry name" value="P-loop_NTPase"/>
</dbReference>
<dbReference type="EMBL" id="CAUJNA010001032">
    <property type="protein sequence ID" value="CAJ1383602.1"/>
    <property type="molecule type" value="Genomic_DNA"/>
</dbReference>
<evidence type="ECO:0000256" key="8">
    <source>
        <dbReference type="ARBA" id="ARBA00022989"/>
    </source>
</evidence>
<dbReference type="AlphaFoldDB" id="A0AA36IA89"/>
<keyword evidence="9 10" id="KW-0472">Membrane</keyword>
<gene>
    <name evidence="13" type="ORF">EVOR1521_LOCUS10692</name>
</gene>
<keyword evidence="8 10" id="KW-1133">Transmembrane helix</keyword>
<evidence type="ECO:0000256" key="3">
    <source>
        <dbReference type="ARBA" id="ARBA00022448"/>
    </source>
</evidence>
<feature type="domain" description="ABC transporter" evidence="11">
    <location>
        <begin position="448"/>
        <end position="677"/>
    </location>
</feature>
<organism evidence="13 14">
    <name type="scientific">Effrenium voratum</name>
    <dbReference type="NCBI Taxonomy" id="2562239"/>
    <lineage>
        <taxon>Eukaryota</taxon>
        <taxon>Sar</taxon>
        <taxon>Alveolata</taxon>
        <taxon>Dinophyceae</taxon>
        <taxon>Suessiales</taxon>
        <taxon>Symbiodiniaceae</taxon>
        <taxon>Effrenium</taxon>
    </lineage>
</organism>
<keyword evidence="5" id="KW-0677">Repeat</keyword>
<keyword evidence="3" id="KW-0813">Transport</keyword>
<dbReference type="GO" id="GO:0016887">
    <property type="term" value="F:ATP hydrolysis activity"/>
    <property type="evidence" value="ECO:0007669"/>
    <property type="project" value="InterPro"/>
</dbReference>
<dbReference type="SMART" id="SM00382">
    <property type="entry name" value="AAA"/>
    <property type="match status" value="1"/>
</dbReference>
<evidence type="ECO:0000256" key="9">
    <source>
        <dbReference type="ARBA" id="ARBA00023136"/>
    </source>
</evidence>
<evidence type="ECO:0000256" key="7">
    <source>
        <dbReference type="ARBA" id="ARBA00022840"/>
    </source>
</evidence>
<feature type="transmembrane region" description="Helical" evidence="10">
    <location>
        <begin position="163"/>
        <end position="196"/>
    </location>
</feature>
<name>A0AA36IA89_9DINO</name>
<evidence type="ECO:0000256" key="5">
    <source>
        <dbReference type="ARBA" id="ARBA00022737"/>
    </source>
</evidence>
<dbReference type="Pfam" id="PF00664">
    <property type="entry name" value="ABC_membrane"/>
    <property type="match status" value="1"/>
</dbReference>
<dbReference type="PANTHER" id="PTHR24223">
    <property type="entry name" value="ATP-BINDING CASSETTE SUB-FAMILY C"/>
    <property type="match status" value="1"/>
</dbReference>
<keyword evidence="4 10" id="KW-0812">Transmembrane</keyword>
<evidence type="ECO:0000256" key="6">
    <source>
        <dbReference type="ARBA" id="ARBA00022741"/>
    </source>
</evidence>
<dbReference type="SUPFAM" id="SSF90123">
    <property type="entry name" value="ABC transporter transmembrane region"/>
    <property type="match status" value="1"/>
</dbReference>
<feature type="non-terminal residue" evidence="13">
    <location>
        <position position="1"/>
    </location>
</feature>
<dbReference type="InterPro" id="IPR011527">
    <property type="entry name" value="ABC1_TM_dom"/>
</dbReference>
<dbReference type="InterPro" id="IPR036640">
    <property type="entry name" value="ABC1_TM_sf"/>
</dbReference>
<feature type="transmembrane region" description="Helical" evidence="10">
    <location>
        <begin position="259"/>
        <end position="278"/>
    </location>
</feature>
<dbReference type="CDD" id="cd18580">
    <property type="entry name" value="ABC_6TM_ABCC_D2"/>
    <property type="match status" value="1"/>
</dbReference>
<dbReference type="GO" id="GO:0016020">
    <property type="term" value="C:membrane"/>
    <property type="evidence" value="ECO:0007669"/>
    <property type="project" value="UniProtKB-SubCell"/>
</dbReference>
<evidence type="ECO:0000259" key="12">
    <source>
        <dbReference type="PROSITE" id="PS50929"/>
    </source>
</evidence>
<dbReference type="FunFam" id="1.20.1560.10:FF:000013">
    <property type="entry name" value="ABC transporter C family member 2"/>
    <property type="match status" value="1"/>
</dbReference>
<evidence type="ECO:0000256" key="10">
    <source>
        <dbReference type="SAM" id="Phobius"/>
    </source>
</evidence>
<dbReference type="InterPro" id="IPR017871">
    <property type="entry name" value="ABC_transporter-like_CS"/>
</dbReference>
<evidence type="ECO:0000256" key="1">
    <source>
        <dbReference type="ARBA" id="ARBA00004141"/>
    </source>
</evidence>
<evidence type="ECO:0000313" key="13">
    <source>
        <dbReference type="EMBL" id="CAJ1383602.1"/>
    </source>
</evidence>
<dbReference type="Proteomes" id="UP001178507">
    <property type="component" value="Unassembled WGS sequence"/>
</dbReference>
<comment type="similarity">
    <text evidence="2">Belongs to the ABC transporter superfamily. ABCC family. Conjugate transporter (TC 3.A.1.208) subfamily.</text>
</comment>
<proteinExistence type="inferred from homology"/>
<dbReference type="GO" id="GO:0140359">
    <property type="term" value="F:ABC-type transporter activity"/>
    <property type="evidence" value="ECO:0007669"/>
    <property type="project" value="InterPro"/>
</dbReference>
<reference evidence="13" key="1">
    <citation type="submission" date="2023-08" db="EMBL/GenBank/DDBJ databases">
        <authorList>
            <person name="Chen Y."/>
            <person name="Shah S."/>
            <person name="Dougan E. K."/>
            <person name="Thang M."/>
            <person name="Chan C."/>
        </authorList>
    </citation>
    <scope>NUCLEOTIDE SEQUENCE</scope>
</reference>
<dbReference type="SUPFAM" id="SSF52540">
    <property type="entry name" value="P-loop containing nucleoside triphosphate hydrolases"/>
    <property type="match status" value="1"/>
</dbReference>
<dbReference type="Gene3D" id="1.20.1560.10">
    <property type="entry name" value="ABC transporter type 1, transmembrane domain"/>
    <property type="match status" value="1"/>
</dbReference>